<evidence type="ECO:0000256" key="2">
    <source>
        <dbReference type="RuleBase" id="RU003707"/>
    </source>
</evidence>
<dbReference type="EMBL" id="CP098502">
    <property type="protein sequence ID" value="UTI66693.1"/>
    <property type="molecule type" value="Genomic_DNA"/>
</dbReference>
<name>A0ABY5DXD7_9ACTN</name>
<gene>
    <name evidence="3" type="ORF">NBH00_10900</name>
</gene>
<organism evidence="3 4">
    <name type="scientific">Paraconexibacter antarcticus</name>
    <dbReference type="NCBI Taxonomy" id="2949664"/>
    <lineage>
        <taxon>Bacteria</taxon>
        <taxon>Bacillati</taxon>
        <taxon>Actinomycetota</taxon>
        <taxon>Thermoleophilia</taxon>
        <taxon>Solirubrobacterales</taxon>
        <taxon>Paraconexibacteraceae</taxon>
        <taxon>Paraconexibacter</taxon>
    </lineage>
</organism>
<dbReference type="PANTHER" id="PTHR11941">
    <property type="entry name" value="ENOYL-COA HYDRATASE-RELATED"/>
    <property type="match status" value="1"/>
</dbReference>
<evidence type="ECO:0000313" key="4">
    <source>
        <dbReference type="Proteomes" id="UP001056035"/>
    </source>
</evidence>
<sequence>MPEPSATTPVVPTTSTQYELRDRAAWIRLTRPEKKNAIGPDVLAGIADGLDRSLEDGARSVVITGSGGVFCAGADLAHVLGGLDDLSGIEALLEDAGQLMRRIEQHPLPVIAAVDGIAMAGGLELLLACDIVIATTEARLADGHANYGLFPGAGATVRLPRRIGDARAKYLMFTGLPATAEAMREAGLVNQVVAPDALEATVRQLCGRLAQTSGEGIARMKRVVDESWNLTTEDALAAELDAAREHLRSADVAEGLAAFAEGRRPDFNQTRGAA</sequence>
<dbReference type="InterPro" id="IPR018376">
    <property type="entry name" value="Enoyl-CoA_hyd/isom_CS"/>
</dbReference>
<dbReference type="PANTHER" id="PTHR11941:SF54">
    <property type="entry name" value="ENOYL-COA HYDRATASE, MITOCHONDRIAL"/>
    <property type="match status" value="1"/>
</dbReference>
<accession>A0ABY5DXD7</accession>
<dbReference type="InterPro" id="IPR001753">
    <property type="entry name" value="Enoyl-CoA_hydra/iso"/>
</dbReference>
<comment type="similarity">
    <text evidence="1 2">Belongs to the enoyl-CoA hydratase/isomerase family.</text>
</comment>
<reference evidence="3 4" key="1">
    <citation type="submission" date="2022-06" db="EMBL/GenBank/DDBJ databases">
        <title>Paraconexibacter antarcticus.</title>
        <authorList>
            <person name="Kim C.S."/>
        </authorList>
    </citation>
    <scope>NUCLEOTIDE SEQUENCE [LARGE SCALE GENOMIC DNA]</scope>
    <source>
        <strain evidence="3 4">02-257</strain>
    </source>
</reference>
<dbReference type="PROSITE" id="PS00166">
    <property type="entry name" value="ENOYL_COA_HYDRATASE"/>
    <property type="match status" value="1"/>
</dbReference>
<dbReference type="RefSeq" id="WP_254573360.1">
    <property type="nucleotide sequence ID" value="NZ_CP098502.1"/>
</dbReference>
<keyword evidence="4" id="KW-1185">Reference proteome</keyword>
<dbReference type="CDD" id="cd06558">
    <property type="entry name" value="crotonase-like"/>
    <property type="match status" value="1"/>
</dbReference>
<dbReference type="Proteomes" id="UP001056035">
    <property type="component" value="Chromosome"/>
</dbReference>
<dbReference type="Gene3D" id="3.90.226.10">
    <property type="entry name" value="2-enoyl-CoA Hydratase, Chain A, domain 1"/>
    <property type="match status" value="1"/>
</dbReference>
<dbReference type="Pfam" id="PF00378">
    <property type="entry name" value="ECH_1"/>
    <property type="match status" value="1"/>
</dbReference>
<dbReference type="InterPro" id="IPR029045">
    <property type="entry name" value="ClpP/crotonase-like_dom_sf"/>
</dbReference>
<evidence type="ECO:0000256" key="1">
    <source>
        <dbReference type="ARBA" id="ARBA00005254"/>
    </source>
</evidence>
<evidence type="ECO:0000313" key="3">
    <source>
        <dbReference type="EMBL" id="UTI66693.1"/>
    </source>
</evidence>
<dbReference type="SUPFAM" id="SSF52096">
    <property type="entry name" value="ClpP/crotonase"/>
    <property type="match status" value="1"/>
</dbReference>
<proteinExistence type="inferred from homology"/>
<protein>
    <submittedName>
        <fullName evidence="3">Enoyl-CoA hydratase/isomerase family protein</fullName>
    </submittedName>
</protein>